<dbReference type="EMBL" id="QGEG01000004">
    <property type="protein sequence ID" value="PWL37649.1"/>
    <property type="molecule type" value="Genomic_DNA"/>
</dbReference>
<accession>A0A316KY35</accession>
<dbReference type="PRINTS" id="PR01438">
    <property type="entry name" value="UNVRSLSTRESS"/>
</dbReference>
<evidence type="ECO:0000256" key="1">
    <source>
        <dbReference type="ARBA" id="ARBA00008791"/>
    </source>
</evidence>
<dbReference type="AlphaFoldDB" id="A0A316KY35"/>
<dbReference type="Gene3D" id="3.40.50.12370">
    <property type="match status" value="1"/>
</dbReference>
<dbReference type="CDD" id="cd00293">
    <property type="entry name" value="USP-like"/>
    <property type="match status" value="1"/>
</dbReference>
<dbReference type="InterPro" id="IPR006016">
    <property type="entry name" value="UspA"/>
</dbReference>
<dbReference type="RefSeq" id="WP_109664830.1">
    <property type="nucleotide sequence ID" value="NZ_QGEG01000004.1"/>
</dbReference>
<dbReference type="OrthoDB" id="9788959at2"/>
<dbReference type="Pfam" id="PF00582">
    <property type="entry name" value="Usp"/>
    <property type="match status" value="2"/>
</dbReference>
<reference evidence="3 4" key="1">
    <citation type="submission" date="2018-05" db="EMBL/GenBank/DDBJ databases">
        <title>Complete genome sequence of Flagellimonas aquimarina ECD12 isolated from seaweed Ecklonia cava.</title>
        <authorList>
            <person name="Choi S."/>
            <person name="Seong C."/>
        </authorList>
    </citation>
    <scope>NUCLEOTIDE SEQUENCE [LARGE SCALE GENOMIC DNA]</scope>
    <source>
        <strain evidence="3 4">ECD12</strain>
    </source>
</reference>
<comment type="caution">
    <text evidence="3">The sequence shown here is derived from an EMBL/GenBank/DDBJ whole genome shotgun (WGS) entry which is preliminary data.</text>
</comment>
<keyword evidence="4" id="KW-1185">Reference proteome</keyword>
<comment type="similarity">
    <text evidence="1">Belongs to the universal stress protein A family.</text>
</comment>
<dbReference type="PANTHER" id="PTHR46268">
    <property type="entry name" value="STRESS RESPONSE PROTEIN NHAX"/>
    <property type="match status" value="1"/>
</dbReference>
<dbReference type="Proteomes" id="UP000245762">
    <property type="component" value="Unassembled WGS sequence"/>
</dbReference>
<feature type="domain" description="UspA" evidence="2">
    <location>
        <begin position="1"/>
        <end position="137"/>
    </location>
</feature>
<sequence length="273" mass="31185">MKNILIPIDFSEYSENALRYAQGLFQSINCNFYLLHVNTLLNSEKKTILGKNLNGSKNVLAQLMDKTKQQSANDNHHFYALNEHGFFIESVKKQIEDKSIDLIAMGTKGVSGLRQKVVGSNAGDVITKVQCNTLVIPKEIVFSKPSELAFPTDFNIFYSHSILSSITEILHLSDGQIRIMNVSKQDQTLNSDQEQNKAYLIDFFEESFQKRFSFHTITNKNVKSAIQCFVESRDIDMIVMVAKNLNFIQQVLFDSIVEKISFHTKNPFYVIHE</sequence>
<gene>
    <name evidence="3" type="ORF">DKG77_15230</name>
</gene>
<evidence type="ECO:0000259" key="2">
    <source>
        <dbReference type="Pfam" id="PF00582"/>
    </source>
</evidence>
<evidence type="ECO:0000313" key="4">
    <source>
        <dbReference type="Proteomes" id="UP000245762"/>
    </source>
</evidence>
<dbReference type="InterPro" id="IPR006015">
    <property type="entry name" value="Universal_stress_UspA"/>
</dbReference>
<organism evidence="3 4">
    <name type="scientific">Flagellimonas aquimarina</name>
    <dbReference type="NCBI Taxonomy" id="2201895"/>
    <lineage>
        <taxon>Bacteria</taxon>
        <taxon>Pseudomonadati</taxon>
        <taxon>Bacteroidota</taxon>
        <taxon>Flavobacteriia</taxon>
        <taxon>Flavobacteriales</taxon>
        <taxon>Flavobacteriaceae</taxon>
        <taxon>Flagellimonas</taxon>
    </lineage>
</organism>
<dbReference type="PANTHER" id="PTHR46268:SF6">
    <property type="entry name" value="UNIVERSAL STRESS PROTEIN UP12"/>
    <property type="match status" value="1"/>
</dbReference>
<proteinExistence type="inferred from homology"/>
<evidence type="ECO:0000313" key="3">
    <source>
        <dbReference type="EMBL" id="PWL37649.1"/>
    </source>
</evidence>
<dbReference type="SUPFAM" id="SSF52402">
    <property type="entry name" value="Adenine nucleotide alpha hydrolases-like"/>
    <property type="match status" value="2"/>
</dbReference>
<name>A0A316KY35_9FLAO</name>
<protein>
    <submittedName>
        <fullName evidence="3">Universal stress protein</fullName>
    </submittedName>
</protein>
<feature type="domain" description="UspA" evidence="2">
    <location>
        <begin position="184"/>
        <end position="272"/>
    </location>
</feature>